<reference evidence="2 3" key="1">
    <citation type="submission" date="2017-03" db="EMBL/GenBank/DDBJ databases">
        <authorList>
            <person name="Afonso C.L."/>
            <person name="Miller P.J."/>
            <person name="Scott M.A."/>
            <person name="Spackman E."/>
            <person name="Goraichik I."/>
            <person name="Dimitrov K.M."/>
            <person name="Suarez D.L."/>
            <person name="Swayne D.E."/>
        </authorList>
    </citation>
    <scope>NUCLEOTIDE SEQUENCE [LARGE SCALE GENOMIC DNA]</scope>
    <source>
        <strain evidence="2">SB41UT1</strain>
    </source>
</reference>
<evidence type="ECO:0000256" key="1">
    <source>
        <dbReference type="SAM" id="Phobius"/>
    </source>
</evidence>
<proteinExistence type="predicted"/>
<dbReference type="InterPro" id="IPR018642">
    <property type="entry name" value="DUF2066"/>
</dbReference>
<evidence type="ECO:0000313" key="3">
    <source>
        <dbReference type="Proteomes" id="UP000196573"/>
    </source>
</evidence>
<protein>
    <recommendedName>
        <fullName evidence="4">DUF2066 domain-containing protein</fullName>
    </recommendedName>
</protein>
<dbReference type="Pfam" id="PF09839">
    <property type="entry name" value="DUF2066"/>
    <property type="match status" value="1"/>
</dbReference>
<dbReference type="Proteomes" id="UP000196573">
    <property type="component" value="Unassembled WGS sequence"/>
</dbReference>
<organism evidence="2 3">
    <name type="scientific">Parendozoicomonas haliclonae</name>
    <dbReference type="NCBI Taxonomy" id="1960125"/>
    <lineage>
        <taxon>Bacteria</taxon>
        <taxon>Pseudomonadati</taxon>
        <taxon>Pseudomonadota</taxon>
        <taxon>Gammaproteobacteria</taxon>
        <taxon>Oceanospirillales</taxon>
        <taxon>Endozoicomonadaceae</taxon>
        <taxon>Parendozoicomonas</taxon>
    </lineage>
</organism>
<name>A0A1X7APT2_9GAMM</name>
<sequence length="405" mass="45018">MDSVGWRGKDVAQCNGFFVQEWLVSTMMMLFQQVRSQWLSLAGLVFLLLITAGHSVTARALVDTGQLYEVWVPVADQTKNNRQAAFQKAFEQVMKKLTGRSDVMQLAGVSEARSQIGKLVSQFNYREQAEADRAQPWHQYLLQVRFNEAALNRLLRDNRLPLWGGDRPPVLAWIAFENMGQRQIVAPQDEFVLRDDLNLAAEAWGLPLIFPLMDFEDSGALSVSELWGLFEEPVLRASARYGANAVLAMQVWPVGDNRWTGRSLFLFQGRVISTSYSGMSSAELSEKAIANIARTLSDVYGVAVGTSPDRPIRIQVGNVSGVDSYAKLMRYLDNLTAVRSVTPVVVKGTDITLEVTIDGTLQQLEAAIELGRRLAPVPAILPEINEASGVVGQPAMQADLNYRWR</sequence>
<keyword evidence="1" id="KW-0812">Transmembrane</keyword>
<feature type="transmembrane region" description="Helical" evidence="1">
    <location>
        <begin position="38"/>
        <end position="56"/>
    </location>
</feature>
<keyword evidence="1" id="KW-1133">Transmembrane helix</keyword>
<keyword evidence="1" id="KW-0472">Membrane</keyword>
<accession>A0A1X7APT2</accession>
<dbReference type="EMBL" id="FWPT01000010">
    <property type="protein sequence ID" value="SMA50108.1"/>
    <property type="molecule type" value="Genomic_DNA"/>
</dbReference>
<evidence type="ECO:0008006" key="4">
    <source>
        <dbReference type="Google" id="ProtNLM"/>
    </source>
</evidence>
<keyword evidence="3" id="KW-1185">Reference proteome</keyword>
<gene>
    <name evidence="2" type="ORF">EHSB41UT_03899</name>
</gene>
<dbReference type="AlphaFoldDB" id="A0A1X7APT2"/>
<evidence type="ECO:0000313" key="2">
    <source>
        <dbReference type="EMBL" id="SMA50108.1"/>
    </source>
</evidence>